<proteinExistence type="predicted"/>
<dbReference type="Gene3D" id="1.10.630.10">
    <property type="entry name" value="Cytochrome P450"/>
    <property type="match status" value="1"/>
</dbReference>
<dbReference type="SUPFAM" id="SSF48264">
    <property type="entry name" value="Cytochrome P450"/>
    <property type="match status" value="1"/>
</dbReference>
<keyword evidence="2" id="KW-1185">Reference proteome</keyword>
<evidence type="ECO:0000313" key="1">
    <source>
        <dbReference type="EMBL" id="GMH46971.1"/>
    </source>
</evidence>
<organism evidence="1 2">
    <name type="scientific">Triparma verrucosa</name>
    <dbReference type="NCBI Taxonomy" id="1606542"/>
    <lineage>
        <taxon>Eukaryota</taxon>
        <taxon>Sar</taxon>
        <taxon>Stramenopiles</taxon>
        <taxon>Ochrophyta</taxon>
        <taxon>Bolidophyceae</taxon>
        <taxon>Parmales</taxon>
        <taxon>Triparmaceae</taxon>
        <taxon>Triparma</taxon>
    </lineage>
</organism>
<dbReference type="Proteomes" id="UP001165160">
    <property type="component" value="Unassembled WGS sequence"/>
</dbReference>
<dbReference type="Pfam" id="PF00067">
    <property type="entry name" value="p450"/>
    <property type="match status" value="1"/>
</dbReference>
<dbReference type="InterPro" id="IPR001128">
    <property type="entry name" value="Cyt_P450"/>
</dbReference>
<dbReference type="GO" id="GO:0004497">
    <property type="term" value="F:monooxygenase activity"/>
    <property type="evidence" value="ECO:0007669"/>
    <property type="project" value="InterPro"/>
</dbReference>
<dbReference type="EMBL" id="BRXX01000567">
    <property type="protein sequence ID" value="GMH46971.1"/>
    <property type="molecule type" value="Genomic_DNA"/>
</dbReference>
<evidence type="ECO:0000313" key="2">
    <source>
        <dbReference type="Proteomes" id="UP001165160"/>
    </source>
</evidence>
<protein>
    <recommendedName>
        <fullName evidence="3">Cytochrome P450</fullName>
    </recommendedName>
</protein>
<sequence>MRVLGIYLAFNLSISDAFNPTPLPGPDSLPLIGSTSLIEATINNKVVEELVSLRREHGPIFLAKTGPVTQVWVDDAEIANELFSMESTAGRSQLKKPVFGGDFLFLVRDVERARKIRSNQKALLAERSSSPSVLAAVDSSNLSAIISEQLDQSNNSKVGVSWPSKRIASASFDALVSLYVGCQPLTVDEVDRLLRAVAGYRRRGVPNVFEVIARTFGVSKKLSFTDEINGLLSEVVSRANVSPELLPLLVSATVGGAEIFPLLLRWSVLRLSVDKATQKRLHEELVGNPDKTSSVPPMFIQVAAACARDCPVSAATGPPRKITQPTLINGYEIPAESIAFSLHPGLRAAGGGAPWEVGLHEDTWPLEMKGATSWGMFGGGPRACPASEQSLNFLASSIATLVRDFEWEPVAGDGIERMFEIEGDGSLLVPKHDTLLKFSRR</sequence>
<dbReference type="InterPro" id="IPR036396">
    <property type="entry name" value="Cyt_P450_sf"/>
</dbReference>
<comment type="caution">
    <text evidence="1">The sequence shown here is derived from an EMBL/GenBank/DDBJ whole genome shotgun (WGS) entry which is preliminary data.</text>
</comment>
<reference evidence="2" key="1">
    <citation type="journal article" date="2023" name="Commun. Biol.">
        <title>Genome analysis of Parmales, the sister group of diatoms, reveals the evolutionary specialization of diatoms from phago-mixotrophs to photoautotrophs.</title>
        <authorList>
            <person name="Ban H."/>
            <person name="Sato S."/>
            <person name="Yoshikawa S."/>
            <person name="Yamada K."/>
            <person name="Nakamura Y."/>
            <person name="Ichinomiya M."/>
            <person name="Sato N."/>
            <person name="Blanc-Mathieu R."/>
            <person name="Endo H."/>
            <person name="Kuwata A."/>
            <person name="Ogata H."/>
        </authorList>
    </citation>
    <scope>NUCLEOTIDE SEQUENCE [LARGE SCALE GENOMIC DNA]</scope>
    <source>
        <strain evidence="2">NIES 3699</strain>
    </source>
</reference>
<dbReference type="GO" id="GO:0020037">
    <property type="term" value="F:heme binding"/>
    <property type="evidence" value="ECO:0007669"/>
    <property type="project" value="InterPro"/>
</dbReference>
<accession>A0A9W6Z7M3</accession>
<evidence type="ECO:0008006" key="3">
    <source>
        <dbReference type="Google" id="ProtNLM"/>
    </source>
</evidence>
<name>A0A9W6Z7M3_9STRA</name>
<dbReference type="GO" id="GO:0016705">
    <property type="term" value="F:oxidoreductase activity, acting on paired donors, with incorporation or reduction of molecular oxygen"/>
    <property type="evidence" value="ECO:0007669"/>
    <property type="project" value="InterPro"/>
</dbReference>
<dbReference type="GO" id="GO:0005506">
    <property type="term" value="F:iron ion binding"/>
    <property type="evidence" value="ECO:0007669"/>
    <property type="project" value="InterPro"/>
</dbReference>
<dbReference type="AlphaFoldDB" id="A0A9W6Z7M3"/>
<gene>
    <name evidence="1" type="ORF">TrVE_jg9340</name>
</gene>